<feature type="compositionally biased region" description="Polar residues" evidence="6">
    <location>
        <begin position="589"/>
        <end position="606"/>
    </location>
</feature>
<dbReference type="GO" id="GO:0008270">
    <property type="term" value="F:zinc ion binding"/>
    <property type="evidence" value="ECO:0007669"/>
    <property type="project" value="InterPro"/>
</dbReference>
<evidence type="ECO:0000256" key="2">
    <source>
        <dbReference type="ARBA" id="ARBA00022737"/>
    </source>
</evidence>
<feature type="compositionally biased region" description="Basic and acidic residues" evidence="6">
    <location>
        <begin position="1091"/>
        <end position="1100"/>
    </location>
</feature>
<feature type="compositionally biased region" description="Polar residues" evidence="6">
    <location>
        <begin position="340"/>
        <end position="359"/>
    </location>
</feature>
<dbReference type="GO" id="GO:0045944">
    <property type="term" value="P:positive regulation of transcription by RNA polymerase II"/>
    <property type="evidence" value="ECO:0007669"/>
    <property type="project" value="TreeGrafter"/>
</dbReference>
<dbReference type="Pfam" id="PF00533">
    <property type="entry name" value="BRCT"/>
    <property type="match status" value="1"/>
</dbReference>
<reference evidence="8" key="1">
    <citation type="submission" date="2020-04" db="EMBL/GenBank/DDBJ databases">
        <authorList>
            <person name="Alioto T."/>
            <person name="Alioto T."/>
            <person name="Gomez Garrido J."/>
        </authorList>
    </citation>
    <scope>NUCLEOTIDE SEQUENCE</scope>
    <source>
        <strain evidence="8">A484AB</strain>
    </source>
</reference>
<feature type="compositionally biased region" description="Acidic residues" evidence="6">
    <location>
        <begin position="829"/>
        <end position="842"/>
    </location>
</feature>
<evidence type="ECO:0000256" key="1">
    <source>
        <dbReference type="ARBA" id="ARBA00004123"/>
    </source>
</evidence>
<feature type="compositionally biased region" description="Acidic residues" evidence="6">
    <location>
        <begin position="1101"/>
        <end position="1138"/>
    </location>
</feature>
<feature type="non-terminal residue" evidence="8">
    <location>
        <position position="1"/>
    </location>
</feature>
<feature type="region of interest" description="Disordered" evidence="6">
    <location>
        <begin position="1173"/>
        <end position="1192"/>
    </location>
</feature>
<feature type="domain" description="BRCT" evidence="7">
    <location>
        <begin position="1346"/>
        <end position="1417"/>
    </location>
</feature>
<organism evidence="8 9">
    <name type="scientific">Paramuricea clavata</name>
    <name type="common">Red gorgonian</name>
    <name type="synonym">Violescent sea-whip</name>
    <dbReference type="NCBI Taxonomy" id="317549"/>
    <lineage>
        <taxon>Eukaryota</taxon>
        <taxon>Metazoa</taxon>
        <taxon>Cnidaria</taxon>
        <taxon>Anthozoa</taxon>
        <taxon>Octocorallia</taxon>
        <taxon>Malacalcyonacea</taxon>
        <taxon>Plexauridae</taxon>
        <taxon>Paramuricea</taxon>
    </lineage>
</organism>
<evidence type="ECO:0000256" key="4">
    <source>
        <dbReference type="ARBA" id="ARBA00023204"/>
    </source>
</evidence>
<dbReference type="InterPro" id="IPR001357">
    <property type="entry name" value="BRCT_dom"/>
</dbReference>
<feature type="region of interest" description="Disordered" evidence="6">
    <location>
        <begin position="1226"/>
        <end position="1293"/>
    </location>
</feature>
<keyword evidence="3" id="KW-0227">DNA damage</keyword>
<feature type="compositionally biased region" description="Polar residues" evidence="6">
    <location>
        <begin position="443"/>
        <end position="457"/>
    </location>
</feature>
<dbReference type="Gene3D" id="3.30.40.10">
    <property type="entry name" value="Zinc/RING finger domain, C3HC4 (zinc finger)"/>
    <property type="match status" value="1"/>
</dbReference>
<dbReference type="PANTHER" id="PTHR13763">
    <property type="entry name" value="BREAST CANCER TYPE 1 SUSCEPTIBILITY PROTEIN BRCA1"/>
    <property type="match status" value="1"/>
</dbReference>
<keyword evidence="5" id="KW-0539">Nucleus</keyword>
<evidence type="ECO:0000256" key="5">
    <source>
        <dbReference type="ARBA" id="ARBA00023242"/>
    </source>
</evidence>
<sequence length="1544" mass="171330">RCIRKVVDERKEKKQDALCPLCKNPITKRSLTSNPRLKEIVDVVSKLNIAFQEDAGIPDSPYPLVNSRLNGQSYLQFSRLNPTPAKPVKFESPKSGGVKTEQHLDSVNHQPSNNSLHSDEHPVYEKPRSPREIVSQQRRSTGFEILSLLESEEDAQPEPPAKGIDEEVKGNDEALQENCGNADLPTSRRSSQPTQSQTAKSQANVDTANTKSSGSLTIDPGKSSQSSVLSDNSVSMLDGLFSQQSIDDAGGPNKDFEEMDDEVPSAEEEEPYHSTTVNMQNISKPQEGDNNNSPAYKCYSERYTSNLMGNSSDMFNHPQKSPNDKQEFNRTPEVDRSRSKASPSSVDVNKSSVVGTTTPKFGRRESVQSPASVNSHKTNSIERTSDQYSSERVPASVDSDSQSYQVIPLPRYERYSDDEISPEFPSPHSHGVLSRRDKDNFSDEINNPTADNISSQDELCLPSEKEPIQTQQSTVGPAGNIPPKPENCRNSEASVLLLPQSESYFRHQKSKRKLIEGDTNEASPELLSPCSRRALSGAKKINSDGIINPTAEDELCLPSEKGACDCDTSQTQQSKVSPSVEIISRAENSKNSEASVISPSQPGSSFRHQKSKRKRSAGDNDCLKKHPRLSDDTGLSIIPIEADKETYEHGLNKCGLNNLETDNNQANCTAEEVGKGTSNNLHTKMGDPKVNDQDNCCIPPSQKANRSDNSEDDIIPPTPPVRMDVACTPHKKCSTIESKTSRSENIAEVRKHVYENEVDEDCFTDDVGGDNKKVWTSRSQNLAKIKKQKYENELVDEDDCFKNDSIRGNGETSTPQIVTRGKESVCENEGIDPPDDFFKDDDCDDGELMVVSDGGRSPIMDDDQMYSSQEDLNVALLRRLAPGSASHKESETESDGEISDYKNADTTSISSLTDADGVEVSSQRIMYLHEVLAQTGGEIEKLTADLKNLRKSDVNEQPNKQRHNHSDMKLNKDNANFENVPSSDKETEKVRGVDKENNVGESDVDSSSEKENENSELSDVENNRNIRKGAIHSDADDQENENDSDACSENEDGKTSGVVYYVRKNDNDNFSSNKDQMESDEESEKEDDINQNDHVEIHDNDDSDGSNDDSDGNNDDSDGNNDDSVGSDDDGSNGDDEILERCTLSPPPALDPSTLKLTKLPPAISNLKKMLRHDVESEDEQDNTNDNHSTDQSYLRKTISVLEKVFGKNHSNDVPELKDVALSNRSHDASKTHHHSLHRTDKPTENNKKNERSQKENTAELKRRSVSRNFSTRKCQDNSKQNVKKPPDGVLTELRVNTGPKQRTLTSMLRSELNRETKKAPLTVKPSLCFVITRLPKQFVSLAGYLAKRNGGRMSGDVSEETTHIIMPTDSKMQASRKNYTIKYLLGIALGKWIVSQHWITACVKSGRLLDEKQYEVKGDVEAAQSHVPNMARTTRENKGPQLFDGVSVVCFGEFNPAISPDQVCQLVRYCGGKIIDFSHELLKANSTMSDLIVICDLALSQKTGLQIKDLCKRYSTFPVSAEWVTDSVANYQLQDIEEYRMDI</sequence>
<keyword evidence="4" id="KW-0234">DNA repair</keyword>
<dbReference type="EMBL" id="CACRXK020003478">
    <property type="protein sequence ID" value="CAB3998956.1"/>
    <property type="molecule type" value="Genomic_DNA"/>
</dbReference>
<dbReference type="GO" id="GO:0070531">
    <property type="term" value="C:BRCA1-A complex"/>
    <property type="evidence" value="ECO:0007669"/>
    <property type="project" value="TreeGrafter"/>
</dbReference>
<feature type="compositionally biased region" description="Polar residues" evidence="6">
    <location>
        <begin position="273"/>
        <end position="294"/>
    </location>
</feature>
<feature type="region of interest" description="Disordered" evidence="6">
    <location>
        <begin position="882"/>
        <end position="917"/>
    </location>
</feature>
<feature type="compositionally biased region" description="Basic and acidic residues" evidence="6">
    <location>
        <begin position="322"/>
        <end position="338"/>
    </location>
</feature>
<feature type="compositionally biased region" description="Polar residues" evidence="6">
    <location>
        <begin position="107"/>
        <end position="116"/>
    </location>
</feature>
<dbReference type="GO" id="GO:0003677">
    <property type="term" value="F:DNA binding"/>
    <property type="evidence" value="ECO:0007669"/>
    <property type="project" value="InterPro"/>
</dbReference>
<feature type="region of interest" description="Disordered" evidence="6">
    <location>
        <begin position="78"/>
        <end position="137"/>
    </location>
</feature>
<evidence type="ECO:0000259" key="7">
    <source>
        <dbReference type="PROSITE" id="PS50172"/>
    </source>
</evidence>
<dbReference type="GO" id="GO:0000724">
    <property type="term" value="P:double-strand break repair via homologous recombination"/>
    <property type="evidence" value="ECO:0007669"/>
    <property type="project" value="TreeGrafter"/>
</dbReference>
<evidence type="ECO:0000313" key="8">
    <source>
        <dbReference type="EMBL" id="CAB3998956.1"/>
    </source>
</evidence>
<feature type="region of interest" description="Disordered" evidence="6">
    <location>
        <begin position="806"/>
        <end position="842"/>
    </location>
</feature>
<feature type="compositionally biased region" description="Low complexity" evidence="6">
    <location>
        <begin position="185"/>
        <end position="198"/>
    </location>
</feature>
<protein>
    <submittedName>
        <fullName evidence="8">Breast cancer type 1 susceptibility isoform X1</fullName>
    </submittedName>
</protein>
<evidence type="ECO:0000256" key="3">
    <source>
        <dbReference type="ARBA" id="ARBA00022763"/>
    </source>
</evidence>
<comment type="subcellular location">
    <subcellularLocation>
        <location evidence="1">Nucleus</location>
    </subcellularLocation>
</comment>
<dbReference type="InterPro" id="IPR031099">
    <property type="entry name" value="BRCA1-associated"/>
</dbReference>
<keyword evidence="9" id="KW-1185">Reference proteome</keyword>
<dbReference type="SMART" id="SM00292">
    <property type="entry name" value="BRCT"/>
    <property type="match status" value="2"/>
</dbReference>
<dbReference type="GO" id="GO:0031436">
    <property type="term" value="C:BRCA1-BARD1 complex"/>
    <property type="evidence" value="ECO:0007669"/>
    <property type="project" value="TreeGrafter"/>
</dbReference>
<name>A0A6S7H4M2_PARCT</name>
<feature type="region of interest" description="Disordered" evidence="6">
    <location>
        <begin position="171"/>
        <end position="489"/>
    </location>
</feature>
<feature type="compositionally biased region" description="Polar residues" evidence="6">
    <location>
        <begin position="199"/>
        <end position="216"/>
    </location>
</feature>
<feature type="compositionally biased region" description="Basic and acidic residues" evidence="6">
    <location>
        <begin position="616"/>
        <end position="631"/>
    </location>
</feature>
<dbReference type="PRINTS" id="PR00493">
    <property type="entry name" value="BRSTCANCERI"/>
</dbReference>
<feature type="compositionally biased region" description="Polar residues" evidence="6">
    <location>
        <begin position="904"/>
        <end position="913"/>
    </location>
</feature>
<dbReference type="SUPFAM" id="SSF57850">
    <property type="entry name" value="RING/U-box"/>
    <property type="match status" value="1"/>
</dbReference>
<dbReference type="InterPro" id="IPR013083">
    <property type="entry name" value="Znf_RING/FYVE/PHD"/>
</dbReference>
<dbReference type="Proteomes" id="UP001152795">
    <property type="component" value="Unassembled WGS sequence"/>
</dbReference>
<feature type="compositionally biased region" description="Acidic residues" evidence="6">
    <location>
        <begin position="257"/>
        <end position="270"/>
    </location>
</feature>
<feature type="region of interest" description="Disordered" evidence="6">
    <location>
        <begin position="672"/>
        <end position="721"/>
    </location>
</feature>
<feature type="compositionally biased region" description="Polar residues" evidence="6">
    <location>
        <begin position="973"/>
        <end position="982"/>
    </location>
</feature>
<feature type="compositionally biased region" description="Acidic residues" evidence="6">
    <location>
        <begin position="1078"/>
        <end position="1090"/>
    </location>
</feature>
<feature type="region of interest" description="Disordered" evidence="6">
    <location>
        <begin position="586"/>
        <end position="631"/>
    </location>
</feature>
<comment type="caution">
    <text evidence="8">The sequence shown here is derived from an EMBL/GenBank/DDBJ whole genome shotgun (WGS) entry which is preliminary data.</text>
</comment>
<dbReference type="GO" id="GO:0004842">
    <property type="term" value="F:ubiquitin-protein transferase activity"/>
    <property type="evidence" value="ECO:0007669"/>
    <property type="project" value="InterPro"/>
</dbReference>
<dbReference type="OrthoDB" id="6105938at2759"/>
<proteinExistence type="predicted"/>
<dbReference type="PROSITE" id="PS50172">
    <property type="entry name" value="BRCT"/>
    <property type="match status" value="2"/>
</dbReference>
<feature type="compositionally biased region" description="Low complexity" evidence="6">
    <location>
        <begin position="223"/>
        <end position="238"/>
    </location>
</feature>
<evidence type="ECO:0000313" key="9">
    <source>
        <dbReference type="Proteomes" id="UP001152795"/>
    </source>
</evidence>
<feature type="compositionally biased region" description="Polar residues" evidence="6">
    <location>
        <begin position="1267"/>
        <end position="1281"/>
    </location>
</feature>
<feature type="region of interest" description="Disordered" evidence="6">
    <location>
        <begin position="950"/>
        <end position="1157"/>
    </location>
</feature>
<accession>A0A6S7H4M2</accession>
<feature type="region of interest" description="Disordered" evidence="6">
    <location>
        <begin position="509"/>
        <end position="529"/>
    </location>
</feature>
<keyword evidence="2" id="KW-0677">Repeat</keyword>
<dbReference type="Gene3D" id="3.40.50.10190">
    <property type="entry name" value="BRCT domain"/>
    <property type="match status" value="2"/>
</dbReference>
<feature type="compositionally biased region" description="Polar residues" evidence="6">
    <location>
        <begin position="367"/>
        <end position="378"/>
    </location>
</feature>
<feature type="compositionally biased region" description="Basic and acidic residues" evidence="6">
    <location>
        <begin position="983"/>
        <end position="998"/>
    </location>
</feature>
<dbReference type="InterPro" id="IPR036420">
    <property type="entry name" value="BRCT_dom_sf"/>
</dbReference>
<evidence type="ECO:0000256" key="6">
    <source>
        <dbReference type="SAM" id="MobiDB-lite"/>
    </source>
</evidence>
<dbReference type="PANTHER" id="PTHR13763:SF0">
    <property type="entry name" value="BREAST CANCER TYPE 1 SUSCEPTIBILITY PROTEIN"/>
    <property type="match status" value="1"/>
</dbReference>
<feature type="domain" description="BRCT" evidence="7">
    <location>
        <begin position="1439"/>
        <end position="1542"/>
    </location>
</feature>
<dbReference type="InterPro" id="IPR011364">
    <property type="entry name" value="BRCA1"/>
</dbReference>
<feature type="compositionally biased region" description="Acidic residues" evidence="6">
    <location>
        <begin position="1036"/>
        <end position="1050"/>
    </location>
</feature>
<feature type="compositionally biased region" description="Basic and acidic residues" evidence="6">
    <location>
        <begin position="117"/>
        <end position="131"/>
    </location>
</feature>
<dbReference type="SUPFAM" id="SSF52113">
    <property type="entry name" value="BRCT domain"/>
    <property type="match status" value="2"/>
</dbReference>
<feature type="compositionally biased region" description="Basic and acidic residues" evidence="6">
    <location>
        <begin position="1238"/>
        <end position="1263"/>
    </location>
</feature>
<feature type="compositionally biased region" description="Polar residues" evidence="6">
    <location>
        <begin position="302"/>
        <end position="321"/>
    </location>
</feature>
<gene>
    <name evidence="8" type="ORF">PACLA_8A036778</name>
</gene>